<dbReference type="EMBL" id="JBANQN010000003">
    <property type="protein sequence ID" value="KAK6793959.1"/>
    <property type="molecule type" value="Genomic_DNA"/>
</dbReference>
<dbReference type="PANTHER" id="PTHR48258:SF3">
    <property type="entry name" value="FK506-BINDING PROTEIN 4-LIKE ISOFORM X1"/>
    <property type="match status" value="1"/>
</dbReference>
<reference evidence="2 3" key="1">
    <citation type="submission" date="2024-02" db="EMBL/GenBank/DDBJ databases">
        <title>de novo genome assembly of Solanum bulbocastanum strain 11H21.</title>
        <authorList>
            <person name="Hosaka A.J."/>
        </authorList>
    </citation>
    <scope>NUCLEOTIDE SEQUENCE [LARGE SCALE GENOMIC DNA]</scope>
    <source>
        <tissue evidence="2">Young leaves</tissue>
    </source>
</reference>
<organism evidence="2 3">
    <name type="scientific">Solanum bulbocastanum</name>
    <name type="common">Wild potato</name>
    <dbReference type="NCBI Taxonomy" id="147425"/>
    <lineage>
        <taxon>Eukaryota</taxon>
        <taxon>Viridiplantae</taxon>
        <taxon>Streptophyta</taxon>
        <taxon>Embryophyta</taxon>
        <taxon>Tracheophyta</taxon>
        <taxon>Spermatophyta</taxon>
        <taxon>Magnoliopsida</taxon>
        <taxon>eudicotyledons</taxon>
        <taxon>Gunneridae</taxon>
        <taxon>Pentapetalae</taxon>
        <taxon>asterids</taxon>
        <taxon>lamiids</taxon>
        <taxon>Solanales</taxon>
        <taxon>Solanaceae</taxon>
        <taxon>Solanoideae</taxon>
        <taxon>Solaneae</taxon>
        <taxon>Solanum</taxon>
    </lineage>
</organism>
<comment type="caution">
    <text evidence="2">The sequence shown here is derived from an EMBL/GenBank/DDBJ whole genome shotgun (WGS) entry which is preliminary data.</text>
</comment>
<keyword evidence="3" id="KW-1185">Reference proteome</keyword>
<feature type="region of interest" description="Disordered" evidence="1">
    <location>
        <begin position="140"/>
        <end position="203"/>
    </location>
</feature>
<evidence type="ECO:0000313" key="3">
    <source>
        <dbReference type="Proteomes" id="UP001371456"/>
    </source>
</evidence>
<proteinExistence type="predicted"/>
<protein>
    <recommendedName>
        <fullName evidence="4">DUF4216 domain-containing protein</fullName>
    </recommendedName>
</protein>
<dbReference type="Proteomes" id="UP001371456">
    <property type="component" value="Unassembled WGS sequence"/>
</dbReference>
<evidence type="ECO:0000313" key="2">
    <source>
        <dbReference type="EMBL" id="KAK6793959.1"/>
    </source>
</evidence>
<dbReference type="PANTHER" id="PTHR48258">
    <property type="entry name" value="DUF4218 DOMAIN-CONTAINING PROTEIN-RELATED"/>
    <property type="match status" value="1"/>
</dbReference>
<sequence length="244" mass="27517">MNSHYFSDKEWDATKIYVLLNCKEIQQFIPFLSYAYEPFVLAEQAQQVYFAKYPSKRKDSIDWWAVCKIKARNQIDSPNIPYQEDANLPPIIPNITDDLDSLRHENGKLEIHEVKNETDEIDQEHDINAIESDEEIEEFDFELSEDEGDEQRNMTRGRGIKRSWGGRGGITNKAGGGSKLTPDTSQKDVSESSIPTSQQVGLNHCIVSSHETSVHTSQEANAQQITTLENVGGQQEAPTSLDVG</sequence>
<evidence type="ECO:0008006" key="4">
    <source>
        <dbReference type="Google" id="ProtNLM"/>
    </source>
</evidence>
<accession>A0AAN8YHP0</accession>
<evidence type="ECO:0000256" key="1">
    <source>
        <dbReference type="SAM" id="MobiDB-lite"/>
    </source>
</evidence>
<feature type="compositionally biased region" description="Polar residues" evidence="1">
    <location>
        <begin position="191"/>
        <end position="201"/>
    </location>
</feature>
<dbReference type="AlphaFoldDB" id="A0AAN8YHP0"/>
<name>A0AAN8YHP0_SOLBU</name>
<feature type="compositionally biased region" description="Acidic residues" evidence="1">
    <location>
        <begin position="140"/>
        <end position="149"/>
    </location>
</feature>
<gene>
    <name evidence="2" type="ORF">RDI58_007412</name>
</gene>
<feature type="compositionally biased region" description="Gly residues" evidence="1">
    <location>
        <begin position="165"/>
        <end position="178"/>
    </location>
</feature>